<dbReference type="EMBL" id="JBHFNT010000120">
    <property type="protein sequence ID" value="MFB2835755.1"/>
    <property type="molecule type" value="Genomic_DNA"/>
</dbReference>
<protein>
    <submittedName>
        <fullName evidence="1">DUF1838 domain-containing protein</fullName>
    </submittedName>
</protein>
<proteinExistence type="predicted"/>
<evidence type="ECO:0000313" key="1">
    <source>
        <dbReference type="EMBL" id="MFB2835755.1"/>
    </source>
</evidence>
<dbReference type="RefSeq" id="WP_413278161.1">
    <property type="nucleotide sequence ID" value="NZ_JBHFNT010000120.1"/>
</dbReference>
<sequence>MINKVKEFDTKEWVKVRSSLDGNQTFLTWTGAIYSFVPNEKKKRLFNIVGMSVSRCIANDDDTWDFTSRELTYYLDPETGEILHKWQNPWTGETVTVVHVANSPVEGHFKGKFPGQVNEKITTFVFDLFPTYPNSLAADEKFKDYSPQETYQAAELFKLTVPTKDLENSQTVTVSEMFISWDRIGPWLPWMKMGDRAGNLIYSASGLKVKDFTELPQLLQDEINTRVPLYKNAPKSPLDDDMTSWTYFKKHFAAYLAKERFPIPEAEET</sequence>
<evidence type="ECO:0000313" key="2">
    <source>
        <dbReference type="Proteomes" id="UP001576780"/>
    </source>
</evidence>
<organism evidence="1 2">
    <name type="scientific">Floridaenema evergladense BLCC-F167</name>
    <dbReference type="NCBI Taxonomy" id="3153639"/>
    <lineage>
        <taxon>Bacteria</taxon>
        <taxon>Bacillati</taxon>
        <taxon>Cyanobacteriota</taxon>
        <taxon>Cyanophyceae</taxon>
        <taxon>Oscillatoriophycideae</taxon>
        <taxon>Aerosakkonematales</taxon>
        <taxon>Aerosakkonemataceae</taxon>
        <taxon>Floridanema</taxon>
        <taxon>Floridanema evergladense</taxon>
    </lineage>
</organism>
<gene>
    <name evidence="1" type="ORF">ACE1CA_14590</name>
</gene>
<keyword evidence="2" id="KW-1185">Reference proteome</keyword>
<name>A0ABV4WL16_9CYAN</name>
<dbReference type="Pfam" id="PF08894">
    <property type="entry name" value="DUF1838"/>
    <property type="match status" value="1"/>
</dbReference>
<comment type="caution">
    <text evidence="1">The sequence shown here is derived from an EMBL/GenBank/DDBJ whole genome shotgun (WGS) entry which is preliminary data.</text>
</comment>
<dbReference type="InterPro" id="IPR014990">
    <property type="entry name" value="DUF1838"/>
</dbReference>
<dbReference type="Proteomes" id="UP001576780">
    <property type="component" value="Unassembled WGS sequence"/>
</dbReference>
<accession>A0ABV4WL16</accession>
<reference evidence="1 2" key="1">
    <citation type="submission" date="2024-09" db="EMBL/GenBank/DDBJ databases">
        <title>Floridaenema gen nov. (Aerosakkonemataceae, Aerosakkonematales ord. nov., Cyanobacteria) from benthic tropical and subtropical fresh waters, with the description of four new species.</title>
        <authorList>
            <person name="Moretto J.A."/>
            <person name="Berthold D.E."/>
            <person name="Lefler F.W."/>
            <person name="Huang I.-S."/>
            <person name="Laughinghouse H. IV."/>
        </authorList>
    </citation>
    <scope>NUCLEOTIDE SEQUENCE [LARGE SCALE GENOMIC DNA]</scope>
    <source>
        <strain evidence="1 2">BLCC-F167</strain>
    </source>
</reference>